<accession>A0ABS1E728</accession>
<dbReference type="SUPFAM" id="SSF51735">
    <property type="entry name" value="NAD(P)-binding Rossmann-fold domains"/>
    <property type="match status" value="1"/>
</dbReference>
<evidence type="ECO:0000256" key="1">
    <source>
        <dbReference type="ARBA" id="ARBA00022857"/>
    </source>
</evidence>
<dbReference type="Pfam" id="PF08240">
    <property type="entry name" value="ADH_N"/>
    <property type="match status" value="1"/>
</dbReference>
<dbReference type="SMART" id="SM00829">
    <property type="entry name" value="PKS_ER"/>
    <property type="match status" value="1"/>
</dbReference>
<dbReference type="InterPro" id="IPR013154">
    <property type="entry name" value="ADH-like_N"/>
</dbReference>
<feature type="domain" description="Enoyl reductase (ER)" evidence="3">
    <location>
        <begin position="10"/>
        <end position="330"/>
    </location>
</feature>
<name>A0ABS1E728_9GAMM</name>
<dbReference type="InterPro" id="IPR036291">
    <property type="entry name" value="NAD(P)-bd_dom_sf"/>
</dbReference>
<dbReference type="Gene3D" id="3.40.50.720">
    <property type="entry name" value="NAD(P)-binding Rossmann-like Domain"/>
    <property type="match status" value="1"/>
</dbReference>
<evidence type="ECO:0000313" key="4">
    <source>
        <dbReference type="EMBL" id="MBK1727515.1"/>
    </source>
</evidence>
<organism evidence="4 5">
    <name type="scientific">Halorhodospira neutriphila</name>
    <dbReference type="NCBI Taxonomy" id="168379"/>
    <lineage>
        <taxon>Bacteria</taxon>
        <taxon>Pseudomonadati</taxon>
        <taxon>Pseudomonadota</taxon>
        <taxon>Gammaproteobacteria</taxon>
        <taxon>Chromatiales</taxon>
        <taxon>Ectothiorhodospiraceae</taxon>
        <taxon>Halorhodospira</taxon>
    </lineage>
</organism>
<evidence type="ECO:0000313" key="5">
    <source>
        <dbReference type="Proteomes" id="UP000738126"/>
    </source>
</evidence>
<sequence length="334" mass="34905">MRCVQMTATGGPEVLQPAECPQPEPGAGQVRVRLAAAGINPVDTKIRHNGLFDPSAALPAILGCDGAGTVEAAGSGVDGLEPGDRVLFLNGGIGLEPGNYAEQAVVDARFVAALPEAVDLASAAATPLAAITAWEGLFDRGRLEAGERVLVHAGAGGVGHLAVQLARSAGAHVITTVSDDAKERFVRGLGADEVIRYRERDFAEAARACTGGRGVDLVLDTVGGETCARSVHALATYGRLVTILALPAEEVDWKHARLHNLAVTQELMLSPMVLDRDDLRIHQRSVLEACARRLADGTLRTHVAQRFPLEEAAQAHRTLEAGGTVGKLVLEIGG</sequence>
<dbReference type="RefSeq" id="WP_200260950.1">
    <property type="nucleotide sequence ID" value="NZ_NRSH01000167.1"/>
</dbReference>
<keyword evidence="5" id="KW-1185">Reference proteome</keyword>
<dbReference type="InterPro" id="IPR020843">
    <property type="entry name" value="ER"/>
</dbReference>
<keyword evidence="2" id="KW-0560">Oxidoreductase</keyword>
<keyword evidence="1" id="KW-0521">NADP</keyword>
<proteinExistence type="predicted"/>
<dbReference type="EMBL" id="NRSH01000167">
    <property type="protein sequence ID" value="MBK1727515.1"/>
    <property type="molecule type" value="Genomic_DNA"/>
</dbReference>
<dbReference type="Proteomes" id="UP000738126">
    <property type="component" value="Unassembled WGS sequence"/>
</dbReference>
<evidence type="ECO:0000259" key="3">
    <source>
        <dbReference type="SMART" id="SM00829"/>
    </source>
</evidence>
<dbReference type="PANTHER" id="PTHR48106">
    <property type="entry name" value="QUINONE OXIDOREDUCTASE PIG3-RELATED"/>
    <property type="match status" value="1"/>
</dbReference>
<comment type="caution">
    <text evidence="4">The sequence shown here is derived from an EMBL/GenBank/DDBJ whole genome shotgun (WGS) entry which is preliminary data.</text>
</comment>
<dbReference type="Pfam" id="PF13602">
    <property type="entry name" value="ADH_zinc_N_2"/>
    <property type="match status" value="1"/>
</dbReference>
<dbReference type="SUPFAM" id="SSF50129">
    <property type="entry name" value="GroES-like"/>
    <property type="match status" value="1"/>
</dbReference>
<dbReference type="PANTHER" id="PTHR48106:SF18">
    <property type="entry name" value="QUINONE OXIDOREDUCTASE PIG3"/>
    <property type="match status" value="1"/>
</dbReference>
<dbReference type="InterPro" id="IPR011032">
    <property type="entry name" value="GroES-like_sf"/>
</dbReference>
<evidence type="ECO:0000256" key="2">
    <source>
        <dbReference type="ARBA" id="ARBA00023002"/>
    </source>
</evidence>
<gene>
    <name evidence="4" type="ORF">CKO13_10930</name>
</gene>
<dbReference type="PROSITE" id="PS01162">
    <property type="entry name" value="QOR_ZETA_CRYSTAL"/>
    <property type="match status" value="1"/>
</dbReference>
<reference evidence="4 5" key="1">
    <citation type="journal article" date="2020" name="Microorganisms">
        <title>Osmotic Adaptation and Compatible Solute Biosynthesis of Phototrophic Bacteria as Revealed from Genome Analyses.</title>
        <authorList>
            <person name="Imhoff J.F."/>
            <person name="Rahn T."/>
            <person name="Kunzel S."/>
            <person name="Keller A."/>
            <person name="Neulinger S.C."/>
        </authorList>
    </citation>
    <scope>NUCLEOTIDE SEQUENCE [LARGE SCALE GENOMIC DNA]</scope>
    <source>
        <strain evidence="4 5">DSM 15116</strain>
    </source>
</reference>
<dbReference type="Gene3D" id="3.90.180.10">
    <property type="entry name" value="Medium-chain alcohol dehydrogenases, catalytic domain"/>
    <property type="match status" value="1"/>
</dbReference>
<dbReference type="InterPro" id="IPR002364">
    <property type="entry name" value="Quin_OxRdtase/zeta-crystal_CS"/>
</dbReference>
<protein>
    <submittedName>
        <fullName evidence="4">Alcohol dehydrogenase</fullName>
    </submittedName>
</protein>